<dbReference type="RefSeq" id="WP_285866221.1">
    <property type="nucleotide sequence ID" value="NZ_JARFYM010000001.1"/>
</dbReference>
<dbReference type="Proteomes" id="UP001172645">
    <property type="component" value="Unassembled WGS sequence"/>
</dbReference>
<name>A0ABT7JQL2_9HYPH</name>
<evidence type="ECO:0000313" key="2">
    <source>
        <dbReference type="Proteomes" id="UP001172645"/>
    </source>
</evidence>
<evidence type="ECO:0000313" key="1">
    <source>
        <dbReference type="EMBL" id="MDL2397463.1"/>
    </source>
</evidence>
<evidence type="ECO:0008006" key="3">
    <source>
        <dbReference type="Google" id="ProtNLM"/>
    </source>
</evidence>
<comment type="caution">
    <text evidence="1">The sequence shown here is derived from an EMBL/GenBank/DDBJ whole genome shotgun (WGS) entry which is preliminary data.</text>
</comment>
<gene>
    <name evidence="1" type="ORF">PY649_01025</name>
</gene>
<dbReference type="PROSITE" id="PS51257">
    <property type="entry name" value="PROKAR_LIPOPROTEIN"/>
    <property type="match status" value="1"/>
</dbReference>
<proteinExistence type="predicted"/>
<dbReference type="EMBL" id="JARFYM010000001">
    <property type="protein sequence ID" value="MDL2397463.1"/>
    <property type="molecule type" value="Genomic_DNA"/>
</dbReference>
<organism evidence="1 2">
    <name type="scientific">Rhizobium mayense</name>
    <dbReference type="NCBI Taxonomy" id="1312184"/>
    <lineage>
        <taxon>Bacteria</taxon>
        <taxon>Pseudomonadati</taxon>
        <taxon>Pseudomonadota</taxon>
        <taxon>Alphaproteobacteria</taxon>
        <taxon>Hyphomicrobiales</taxon>
        <taxon>Rhizobiaceae</taxon>
        <taxon>Rhizobium/Agrobacterium group</taxon>
        <taxon>Rhizobium</taxon>
    </lineage>
</organism>
<reference evidence="1" key="1">
    <citation type="submission" date="2023-06" db="EMBL/GenBank/DDBJ databases">
        <title>Phylogenetic Diversity of Rhizobium strains.</title>
        <authorList>
            <person name="Moura F.T."/>
            <person name="Helene L.C.F."/>
            <person name="Hungria M."/>
        </authorList>
    </citation>
    <scope>NUCLEOTIDE SEQUENCE</scope>
    <source>
        <strain evidence="1">CCGE526</strain>
    </source>
</reference>
<sequence>MKPIASILGLVAAATLLSSCNLFDSKLVTACEKVLKERLLSSSEYKRVKISELDEVELDRAELESYLVTEQQRSRASGYPLAIKDSWIQSELKAFDYGISRPSFFSASIVYETINDLQEPVRHLAKCVYVGEKSAPPLSWEVDTSVDGLNELEWSFSQIKPN</sequence>
<accession>A0ABT7JQL2</accession>
<keyword evidence="2" id="KW-1185">Reference proteome</keyword>
<protein>
    <recommendedName>
        <fullName evidence="3">Lipoprotein</fullName>
    </recommendedName>
</protein>